<proteinExistence type="predicted"/>
<accession>A0A1B2AC78</accession>
<evidence type="ECO:0000313" key="1">
    <source>
        <dbReference type="EMBL" id="ANY19698.1"/>
    </source>
</evidence>
<dbReference type="AlphaFoldDB" id="A0A1B2AC78"/>
<keyword evidence="2" id="KW-1185">Reference proteome</keyword>
<gene>
    <name evidence="1" type="ORF">A6F68_01180</name>
</gene>
<reference evidence="1 2" key="1">
    <citation type="submission" date="2016-07" db="EMBL/GenBank/DDBJ databases">
        <title>Complete genome sequence of Altererythrobacter dongtanensis KCTC 22672, a type strain with esterase isolated from tidal flat.</title>
        <authorList>
            <person name="Cheng H."/>
            <person name="Wu Y.-H."/>
            <person name="Zhou P."/>
            <person name="Huo Y.-Y."/>
            <person name="Wang C.-S."/>
            <person name="Xu X.-W."/>
        </authorList>
    </citation>
    <scope>NUCLEOTIDE SEQUENCE [LARGE SCALE GENOMIC DNA]</scope>
    <source>
        <strain evidence="1 2">KCTC 22672</strain>
    </source>
</reference>
<sequence length="29" mass="3309">MHLVEMQLEKCKNRGTGQIIVQDGVTSHR</sequence>
<dbReference type="STRING" id="692370.A6F68_01180"/>
<protein>
    <submittedName>
        <fullName evidence="1">Uncharacterized protein</fullName>
    </submittedName>
</protein>
<evidence type="ECO:0000313" key="2">
    <source>
        <dbReference type="Proteomes" id="UP000092932"/>
    </source>
</evidence>
<organism evidence="1 2">
    <name type="scientific">Tsuneonella dongtanensis</name>
    <dbReference type="NCBI Taxonomy" id="692370"/>
    <lineage>
        <taxon>Bacteria</taxon>
        <taxon>Pseudomonadati</taxon>
        <taxon>Pseudomonadota</taxon>
        <taxon>Alphaproteobacteria</taxon>
        <taxon>Sphingomonadales</taxon>
        <taxon>Erythrobacteraceae</taxon>
        <taxon>Tsuneonella</taxon>
    </lineage>
</organism>
<dbReference type="EMBL" id="CP016591">
    <property type="protein sequence ID" value="ANY19698.1"/>
    <property type="molecule type" value="Genomic_DNA"/>
</dbReference>
<dbReference type="KEGG" id="ado:A6F68_01180"/>
<name>A0A1B2AC78_9SPHN</name>
<dbReference type="Proteomes" id="UP000092932">
    <property type="component" value="Chromosome"/>
</dbReference>